<evidence type="ECO:0000256" key="1">
    <source>
        <dbReference type="ARBA" id="ARBA00004651"/>
    </source>
</evidence>
<evidence type="ECO:0000313" key="11">
    <source>
        <dbReference type="Proteomes" id="UP000253426"/>
    </source>
</evidence>
<accession>A0A366H8Y2</accession>
<comment type="subcellular location">
    <subcellularLocation>
        <location evidence="1">Cell membrane</location>
        <topology evidence="1">Multi-pass membrane protein</topology>
    </subcellularLocation>
</comment>
<feature type="transmembrane region" description="Helical" evidence="6">
    <location>
        <begin position="414"/>
        <end position="432"/>
    </location>
</feature>
<dbReference type="PANTHER" id="PTHR30619:SF1">
    <property type="entry name" value="RECOMBINATION PROTEIN 2"/>
    <property type="match status" value="1"/>
</dbReference>
<dbReference type="InterPro" id="IPR004477">
    <property type="entry name" value="ComEC_N"/>
</dbReference>
<dbReference type="Proteomes" id="UP000253426">
    <property type="component" value="Unassembled WGS sequence"/>
</dbReference>
<dbReference type="InterPro" id="IPR025405">
    <property type="entry name" value="DUF4131"/>
</dbReference>
<dbReference type="EMBL" id="QNRR01000011">
    <property type="protein sequence ID" value="RBP38680.1"/>
    <property type="molecule type" value="Genomic_DNA"/>
</dbReference>
<feature type="transmembrane region" description="Helical" evidence="6">
    <location>
        <begin position="365"/>
        <end position="384"/>
    </location>
</feature>
<evidence type="ECO:0000313" key="10">
    <source>
        <dbReference type="EMBL" id="RBP38680.1"/>
    </source>
</evidence>
<dbReference type="AlphaFoldDB" id="A0A366H8Y2"/>
<dbReference type="Pfam" id="PF13567">
    <property type="entry name" value="DUF4131"/>
    <property type="match status" value="1"/>
</dbReference>
<feature type="transmembrane region" description="Helical" evidence="6">
    <location>
        <begin position="40"/>
        <end position="55"/>
    </location>
</feature>
<gene>
    <name evidence="10" type="ORF">DES53_111203</name>
</gene>
<name>A0A366H8Y2_9BACT</name>
<evidence type="ECO:0000256" key="2">
    <source>
        <dbReference type="ARBA" id="ARBA00022475"/>
    </source>
</evidence>
<feature type="domain" description="DUF4131" evidence="9">
    <location>
        <begin position="36"/>
        <end position="197"/>
    </location>
</feature>
<proteinExistence type="predicted"/>
<reference evidence="10 11" key="1">
    <citation type="submission" date="2018-06" db="EMBL/GenBank/DDBJ databases">
        <title>Genomic Encyclopedia of Type Strains, Phase IV (KMG-IV): sequencing the most valuable type-strain genomes for metagenomic binning, comparative biology and taxonomic classification.</title>
        <authorList>
            <person name="Goeker M."/>
        </authorList>
    </citation>
    <scope>NUCLEOTIDE SEQUENCE [LARGE SCALE GENOMIC DNA]</scope>
    <source>
        <strain evidence="10 11">DSM 25532</strain>
    </source>
</reference>
<feature type="transmembrane region" description="Helical" evidence="6">
    <location>
        <begin position="265"/>
        <end position="286"/>
    </location>
</feature>
<feature type="transmembrane region" description="Helical" evidence="6">
    <location>
        <begin position="452"/>
        <end position="473"/>
    </location>
</feature>
<evidence type="ECO:0000259" key="9">
    <source>
        <dbReference type="Pfam" id="PF13567"/>
    </source>
</evidence>
<sequence>MLGGVDWSQKIRARPLVLLALSAVAGICLTDALPPLGGKYWFLPALAAVFALWLLRSARLRWALVLAALSFAALHHTTLQSTRDHPVRGMLAHHGASMHVQVEGEVQRALRSDLPGAQPWEALFIADHITCSPLGKSFDGPTRLHLLTGSRVPLKPGRYRIVGRMQLPPWPDNPGEFDRRTYDLRRGLTAQLRATEVTLLQEDRFPVSATLVAAAERCRAWVTDILSVDLEDRPDERTIILAMALGTMQSDARDLQIPFRESGTLHVFAVSGLHVVIVGGILLALLRPFVRNRTALCLLLIGALFGYAFLTGLKPSAVRATVMMAVVFAGTMLNRHGDLLNTLGGAALLLLVFDTNQIFAAGFQLSFGVLASIGIFAAMFPRPFHHWVDPDPFLPKPLLTGTQKLLWRVRRESIGLVTVSAAAWIGSLPLIFHHFHLVTPVSIAANMLLVPLSFAVLGTAILTLITGALHLTWIQVLLSNANLAFAWCTLHSAQFFADVPGGNFYVPHATLGPQPPAEMHVLRLPDGAAAQLIRIGDHNWLFDCGREGNYPFILRPCLQHLGLNRLHGLVLSHNDVGHIGAALKVQRDFGSPAVFLSAREPWRWDPGLGTMRQLHKAGLQGQALQWGDSIALGSFSDGSAVKARVLFPTDDVWPRRADDRTLVLRIEVGPHRILWCNDAGFIAEKKILETTKPEDLQCSILIRNQHASDFALLPEFLDAVRPQLIITSSDTFPAEPKLPLQTLEYCTSHGIRILNQESTGSTLLRIWPDRIGVRPFHDDPSFPIIPHQEAGP</sequence>
<comment type="caution">
    <text evidence="10">The sequence shown here is derived from an EMBL/GenBank/DDBJ whole genome shotgun (WGS) entry which is preliminary data.</text>
</comment>
<dbReference type="OrthoDB" id="9761531at2"/>
<keyword evidence="3 6" id="KW-0812">Transmembrane</keyword>
<evidence type="ECO:0000256" key="4">
    <source>
        <dbReference type="ARBA" id="ARBA00022989"/>
    </source>
</evidence>
<feature type="domain" description="Metallo-beta-lactamase" evidence="7">
    <location>
        <begin position="532"/>
        <end position="647"/>
    </location>
</feature>
<dbReference type="InterPro" id="IPR052159">
    <property type="entry name" value="Competence_DNA_uptake"/>
</dbReference>
<evidence type="ECO:0000256" key="5">
    <source>
        <dbReference type="ARBA" id="ARBA00023136"/>
    </source>
</evidence>
<dbReference type="Pfam" id="PF00753">
    <property type="entry name" value="Lactamase_B"/>
    <property type="match status" value="1"/>
</dbReference>
<keyword evidence="5 6" id="KW-0472">Membrane</keyword>
<keyword evidence="2" id="KW-1003">Cell membrane</keyword>
<feature type="domain" description="ComEC/Rec2-related protein" evidence="8">
    <location>
        <begin position="246"/>
        <end position="510"/>
    </location>
</feature>
<feature type="transmembrane region" description="Helical" evidence="6">
    <location>
        <begin position="62"/>
        <end position="79"/>
    </location>
</feature>
<dbReference type="NCBIfam" id="TIGR00360">
    <property type="entry name" value="ComEC_N-term"/>
    <property type="match status" value="1"/>
</dbReference>
<dbReference type="SUPFAM" id="SSF56281">
    <property type="entry name" value="Metallo-hydrolase/oxidoreductase"/>
    <property type="match status" value="1"/>
</dbReference>
<dbReference type="Pfam" id="PF03772">
    <property type="entry name" value="Competence"/>
    <property type="match status" value="1"/>
</dbReference>
<evidence type="ECO:0000259" key="8">
    <source>
        <dbReference type="Pfam" id="PF03772"/>
    </source>
</evidence>
<evidence type="ECO:0000256" key="6">
    <source>
        <dbReference type="SAM" id="Phobius"/>
    </source>
</evidence>
<evidence type="ECO:0000259" key="7">
    <source>
        <dbReference type="Pfam" id="PF00753"/>
    </source>
</evidence>
<dbReference type="GO" id="GO:0005886">
    <property type="term" value="C:plasma membrane"/>
    <property type="evidence" value="ECO:0007669"/>
    <property type="project" value="UniProtKB-SubCell"/>
</dbReference>
<dbReference type="InterPro" id="IPR001279">
    <property type="entry name" value="Metallo-B-lactamas"/>
</dbReference>
<protein>
    <submittedName>
        <fullName evidence="10">ComEC/Rec2-related protein</fullName>
    </submittedName>
</protein>
<feature type="transmembrane region" description="Helical" evidence="6">
    <location>
        <begin position="293"/>
        <end position="310"/>
    </location>
</feature>
<dbReference type="Gene3D" id="3.60.15.10">
    <property type="entry name" value="Ribonuclease Z/Hydroxyacylglutathione hydrolase-like"/>
    <property type="match status" value="1"/>
</dbReference>
<keyword evidence="11" id="KW-1185">Reference proteome</keyword>
<dbReference type="PANTHER" id="PTHR30619">
    <property type="entry name" value="DNA INTERNALIZATION/COMPETENCE PROTEIN COMEC/REC2"/>
    <property type="match status" value="1"/>
</dbReference>
<evidence type="ECO:0000256" key="3">
    <source>
        <dbReference type="ARBA" id="ARBA00022692"/>
    </source>
</evidence>
<keyword evidence="4 6" id="KW-1133">Transmembrane helix</keyword>
<organism evidence="10 11">
    <name type="scientific">Roseimicrobium gellanilyticum</name>
    <dbReference type="NCBI Taxonomy" id="748857"/>
    <lineage>
        <taxon>Bacteria</taxon>
        <taxon>Pseudomonadati</taxon>
        <taxon>Verrucomicrobiota</taxon>
        <taxon>Verrucomicrobiia</taxon>
        <taxon>Verrucomicrobiales</taxon>
        <taxon>Verrucomicrobiaceae</taxon>
        <taxon>Roseimicrobium</taxon>
    </lineage>
</organism>
<dbReference type="InterPro" id="IPR036866">
    <property type="entry name" value="RibonucZ/Hydroxyglut_hydro"/>
</dbReference>